<dbReference type="Pfam" id="PF16107">
    <property type="entry name" value="DUF4825"/>
    <property type="match status" value="1"/>
</dbReference>
<proteinExistence type="predicted"/>
<evidence type="ECO:0000313" key="3">
    <source>
        <dbReference type="Proteomes" id="UP000659344"/>
    </source>
</evidence>
<dbReference type="RefSeq" id="WP_188537169.1">
    <property type="nucleotide sequence ID" value="NZ_BMFT01000001.1"/>
</dbReference>
<name>A0ABQ1YA27_9BACL</name>
<comment type="caution">
    <text evidence="2">The sequence shown here is derived from an EMBL/GenBank/DDBJ whole genome shotgun (WGS) entry which is preliminary data.</text>
</comment>
<keyword evidence="3" id="KW-1185">Reference proteome</keyword>
<organism evidence="2 3">
    <name type="scientific">Paenibacillus segetis</name>
    <dbReference type="NCBI Taxonomy" id="1325360"/>
    <lineage>
        <taxon>Bacteria</taxon>
        <taxon>Bacillati</taxon>
        <taxon>Bacillota</taxon>
        <taxon>Bacilli</taxon>
        <taxon>Bacillales</taxon>
        <taxon>Paenibacillaceae</taxon>
        <taxon>Paenibacillus</taxon>
    </lineage>
</organism>
<dbReference type="Proteomes" id="UP000659344">
    <property type="component" value="Unassembled WGS sequence"/>
</dbReference>
<gene>
    <name evidence="2" type="ORF">GCM10008013_14280</name>
</gene>
<dbReference type="InterPro" id="IPR032250">
    <property type="entry name" value="DUF4825"/>
</dbReference>
<reference evidence="3" key="1">
    <citation type="journal article" date="2019" name="Int. J. Syst. Evol. Microbiol.">
        <title>The Global Catalogue of Microorganisms (GCM) 10K type strain sequencing project: providing services to taxonomists for standard genome sequencing and annotation.</title>
        <authorList>
            <consortium name="The Broad Institute Genomics Platform"/>
            <consortium name="The Broad Institute Genome Sequencing Center for Infectious Disease"/>
            <person name="Wu L."/>
            <person name="Ma J."/>
        </authorList>
    </citation>
    <scope>NUCLEOTIDE SEQUENCE [LARGE SCALE GENOMIC DNA]</scope>
    <source>
        <strain evidence="3">CGMCC 1.12769</strain>
    </source>
</reference>
<feature type="domain" description="DUF4825" evidence="1">
    <location>
        <begin position="53"/>
        <end position="135"/>
    </location>
</feature>
<dbReference type="EMBL" id="BMFT01000001">
    <property type="protein sequence ID" value="GGH18359.1"/>
    <property type="molecule type" value="Genomic_DNA"/>
</dbReference>
<evidence type="ECO:0000313" key="2">
    <source>
        <dbReference type="EMBL" id="GGH18359.1"/>
    </source>
</evidence>
<accession>A0ABQ1YA27</accession>
<protein>
    <recommendedName>
        <fullName evidence="1">DUF4825 domain-containing protein</fullName>
    </recommendedName>
</protein>
<evidence type="ECO:0000259" key="1">
    <source>
        <dbReference type="Pfam" id="PF16107"/>
    </source>
</evidence>
<sequence>MKTRNTIIIILLMLGIGLFTVVQGWIIPQQEQDKQRYIMEQQSPLTHDIGSVLKFKSKYMGDFSNFDNLISSLPLNRVDRSYQLYPEQLTAQINYEETVLGIGQERVELGLIYNATAAFALIDNLEGINFNFMDVDYQVKRQDVENWYGTTLSALLVEDTWGAKVQEKLADDEYVLSCSKALLSKSKIQPAS</sequence>